<accession>A0A8J4PPJ0</accession>
<dbReference type="EMBL" id="AJWJ01000450">
    <property type="protein sequence ID" value="KAF2070747.1"/>
    <property type="molecule type" value="Genomic_DNA"/>
</dbReference>
<name>A0A8J4PPJ0_9MYCE</name>
<gene>
    <name evidence="1" type="ORF">CYY_007928</name>
</gene>
<sequence length="167" mass="19982">MDFHGFYLDGHEITESTYQSAARENKADLLEYIFKNYPLYTPDPSILKIPIERGFYEVLDVLFTYVNYKNSQHMINYDGLLATIINNRDERTFYVFMDHFKPEMYMDIKKSCMFEHTYKLYVAMALRQYPFIKYVIERVYTTDYDPNVQPPVIIDPMDGYILGNELH</sequence>
<evidence type="ECO:0000313" key="1">
    <source>
        <dbReference type="EMBL" id="KAF2070747.1"/>
    </source>
</evidence>
<protein>
    <submittedName>
        <fullName evidence="1">Uncharacterized protein</fullName>
    </submittedName>
</protein>
<evidence type="ECO:0000313" key="2">
    <source>
        <dbReference type="Proteomes" id="UP000695562"/>
    </source>
</evidence>
<reference evidence="1" key="1">
    <citation type="submission" date="2020-01" db="EMBL/GenBank/DDBJ databases">
        <title>Development of genomics and gene disruption for Polysphondylium violaceum indicates a role for the polyketide synthase stlB in stalk morphogenesis.</title>
        <authorList>
            <person name="Narita B."/>
            <person name="Kawabe Y."/>
            <person name="Kin K."/>
            <person name="Saito T."/>
            <person name="Gibbs R."/>
            <person name="Kuspa A."/>
            <person name="Muzny D."/>
            <person name="Queller D."/>
            <person name="Richards S."/>
            <person name="Strassman J."/>
            <person name="Sucgang R."/>
            <person name="Worley K."/>
            <person name="Schaap P."/>
        </authorList>
    </citation>
    <scope>NUCLEOTIDE SEQUENCE</scope>
    <source>
        <strain evidence="1">QSvi11</strain>
    </source>
</reference>
<comment type="caution">
    <text evidence="1">The sequence shown here is derived from an EMBL/GenBank/DDBJ whole genome shotgun (WGS) entry which is preliminary data.</text>
</comment>
<proteinExistence type="predicted"/>
<keyword evidence="2" id="KW-1185">Reference proteome</keyword>
<dbReference type="Proteomes" id="UP000695562">
    <property type="component" value="Unassembled WGS sequence"/>
</dbReference>
<organism evidence="1 2">
    <name type="scientific">Polysphondylium violaceum</name>
    <dbReference type="NCBI Taxonomy" id="133409"/>
    <lineage>
        <taxon>Eukaryota</taxon>
        <taxon>Amoebozoa</taxon>
        <taxon>Evosea</taxon>
        <taxon>Eumycetozoa</taxon>
        <taxon>Dictyostelia</taxon>
        <taxon>Dictyosteliales</taxon>
        <taxon>Dictyosteliaceae</taxon>
        <taxon>Polysphondylium</taxon>
    </lineage>
</organism>
<dbReference type="AlphaFoldDB" id="A0A8J4PPJ0"/>